<feature type="region of interest" description="Disordered" evidence="1">
    <location>
        <begin position="145"/>
        <end position="198"/>
    </location>
</feature>
<name>D8TNB8_VOLCA</name>
<keyword evidence="3" id="KW-1185">Reference proteome</keyword>
<evidence type="ECO:0000313" key="3">
    <source>
        <dbReference type="Proteomes" id="UP000001058"/>
    </source>
</evidence>
<dbReference type="InterPro" id="IPR029063">
    <property type="entry name" value="SAM-dependent_MTases_sf"/>
</dbReference>
<dbReference type="Proteomes" id="UP000001058">
    <property type="component" value="Unassembled WGS sequence"/>
</dbReference>
<feature type="region of interest" description="Disordered" evidence="1">
    <location>
        <begin position="265"/>
        <end position="294"/>
    </location>
</feature>
<feature type="compositionally biased region" description="Polar residues" evidence="1">
    <location>
        <begin position="145"/>
        <end position="160"/>
    </location>
</feature>
<proteinExistence type="predicted"/>
<dbReference type="OrthoDB" id="407325at2759"/>
<dbReference type="GeneID" id="9621087"/>
<dbReference type="SUPFAM" id="SSF53335">
    <property type="entry name" value="S-adenosyl-L-methionine-dependent methyltransferases"/>
    <property type="match status" value="1"/>
</dbReference>
<dbReference type="RefSeq" id="XP_002947828.1">
    <property type="nucleotide sequence ID" value="XM_002947782.1"/>
</dbReference>
<dbReference type="EMBL" id="GL378329">
    <property type="protein sequence ID" value="EFJ50816.1"/>
    <property type="molecule type" value="Genomic_DNA"/>
</dbReference>
<evidence type="ECO:0008006" key="4">
    <source>
        <dbReference type="Google" id="ProtNLM"/>
    </source>
</evidence>
<dbReference type="Pfam" id="PF10294">
    <property type="entry name" value="Methyltransf_16"/>
    <property type="match status" value="1"/>
</dbReference>
<dbReference type="InterPro" id="IPR019410">
    <property type="entry name" value="Methyltransf_16"/>
</dbReference>
<evidence type="ECO:0000313" key="2">
    <source>
        <dbReference type="EMBL" id="EFJ50816.1"/>
    </source>
</evidence>
<sequence>MSHSAMPDSIADDDEAWQPTITDPYFFDSDYTIAGSTGFLLWEANWLVLRLLRPEPNGLLAREPHKRSIDQAIPSDFPLQRHPPSCDLRRLLTGHRVLDLGSGTGLAGLCAAACGAHVLLTDLASVCEGTLRANVQRNALPAISSAATGSSREPQNALPSNTPPKAVKEAQGKGEAEEESKVEDSGLEAGHGAGPWAGAVRVGQGSAAVIALDWTEPLEPQVRAGGNDPRDADFILAVDTIWLLDIFHAFIGVVLAVLSHGQAGTTPNAAAAAPPPPSPSSDSGEDPARRHGHHRHHHQRACFLAFVERAGEESKLFIRIDTVISELQTRGCNVEVIVAEDVDVDGVMRPGRVLRVTLR</sequence>
<dbReference type="PANTHER" id="PTHR14614:SF157">
    <property type="entry name" value="METHYLTRANSFERASE TYPE 12 DOMAIN-CONTAINING PROTEIN"/>
    <property type="match status" value="1"/>
</dbReference>
<feature type="compositionally biased region" description="Basic and acidic residues" evidence="1">
    <location>
        <begin position="166"/>
        <end position="175"/>
    </location>
</feature>
<dbReference type="KEGG" id="vcn:VOLCADRAFT_103609"/>
<dbReference type="PANTHER" id="PTHR14614">
    <property type="entry name" value="HEPATOCELLULAR CARCINOMA-ASSOCIATED ANTIGEN"/>
    <property type="match status" value="1"/>
</dbReference>
<dbReference type="STRING" id="3068.D8TNB8"/>
<protein>
    <recommendedName>
        <fullName evidence="4">Methyltransferase small domain-containing protein</fullName>
    </recommendedName>
</protein>
<dbReference type="Gene3D" id="3.40.50.150">
    <property type="entry name" value="Vaccinia Virus protein VP39"/>
    <property type="match status" value="1"/>
</dbReference>
<dbReference type="InParanoid" id="D8TNB8"/>
<dbReference type="eggNOG" id="ENOG502S63N">
    <property type="taxonomic scope" value="Eukaryota"/>
</dbReference>
<reference evidence="2 3" key="1">
    <citation type="journal article" date="2010" name="Science">
        <title>Genomic analysis of organismal complexity in the multicellular green alga Volvox carteri.</title>
        <authorList>
            <person name="Prochnik S.E."/>
            <person name="Umen J."/>
            <person name="Nedelcu A.M."/>
            <person name="Hallmann A."/>
            <person name="Miller S.M."/>
            <person name="Nishii I."/>
            <person name="Ferris P."/>
            <person name="Kuo A."/>
            <person name="Mitros T."/>
            <person name="Fritz-Laylin L.K."/>
            <person name="Hellsten U."/>
            <person name="Chapman J."/>
            <person name="Simakov O."/>
            <person name="Rensing S.A."/>
            <person name="Terry A."/>
            <person name="Pangilinan J."/>
            <person name="Kapitonov V."/>
            <person name="Jurka J."/>
            <person name="Salamov A."/>
            <person name="Shapiro H."/>
            <person name="Schmutz J."/>
            <person name="Grimwood J."/>
            <person name="Lindquist E."/>
            <person name="Lucas S."/>
            <person name="Grigoriev I.V."/>
            <person name="Schmitt R."/>
            <person name="Kirk D."/>
            <person name="Rokhsar D.S."/>
        </authorList>
    </citation>
    <scope>NUCLEOTIDE SEQUENCE [LARGE SCALE GENOMIC DNA]</scope>
    <source>
        <strain evidence="3">f. Nagariensis / Eve</strain>
    </source>
</reference>
<dbReference type="AlphaFoldDB" id="D8TNB8"/>
<evidence type="ECO:0000256" key="1">
    <source>
        <dbReference type="SAM" id="MobiDB-lite"/>
    </source>
</evidence>
<gene>
    <name evidence="2" type="ORF">VOLCADRAFT_103609</name>
</gene>
<organism evidence="3">
    <name type="scientific">Volvox carteri f. nagariensis</name>
    <dbReference type="NCBI Taxonomy" id="3068"/>
    <lineage>
        <taxon>Eukaryota</taxon>
        <taxon>Viridiplantae</taxon>
        <taxon>Chlorophyta</taxon>
        <taxon>core chlorophytes</taxon>
        <taxon>Chlorophyceae</taxon>
        <taxon>CS clade</taxon>
        <taxon>Chlamydomonadales</taxon>
        <taxon>Volvocaceae</taxon>
        <taxon>Volvox</taxon>
    </lineage>
</organism>
<accession>D8TNB8</accession>